<reference evidence="2 3" key="1">
    <citation type="submission" date="2019-02" db="EMBL/GenBank/DDBJ databases">
        <title>Deep-cultivation of Planctomycetes and their phenomic and genomic characterization uncovers novel biology.</title>
        <authorList>
            <person name="Wiegand S."/>
            <person name="Jogler M."/>
            <person name="Boedeker C."/>
            <person name="Pinto D."/>
            <person name="Vollmers J."/>
            <person name="Rivas-Marin E."/>
            <person name="Kohn T."/>
            <person name="Peeters S.H."/>
            <person name="Heuer A."/>
            <person name="Rast P."/>
            <person name="Oberbeckmann S."/>
            <person name="Bunk B."/>
            <person name="Jeske O."/>
            <person name="Meyerdierks A."/>
            <person name="Storesund J.E."/>
            <person name="Kallscheuer N."/>
            <person name="Luecker S."/>
            <person name="Lage O.M."/>
            <person name="Pohl T."/>
            <person name="Merkel B.J."/>
            <person name="Hornburger P."/>
            <person name="Mueller R.-W."/>
            <person name="Bruemmer F."/>
            <person name="Labrenz M."/>
            <person name="Spormann A.M."/>
            <person name="Op den Camp H."/>
            <person name="Overmann J."/>
            <person name="Amann R."/>
            <person name="Jetten M.S.M."/>
            <person name="Mascher T."/>
            <person name="Medema M.H."/>
            <person name="Devos D.P."/>
            <person name="Kaster A.-K."/>
            <person name="Ovreas L."/>
            <person name="Rohde M."/>
            <person name="Galperin M.Y."/>
            <person name="Jogler C."/>
        </authorList>
    </citation>
    <scope>NUCLEOTIDE SEQUENCE [LARGE SCALE GENOMIC DNA]</scope>
    <source>
        <strain evidence="2 3">Pla85_3_4</strain>
    </source>
</reference>
<protein>
    <recommendedName>
        <fullName evidence="4">Alpha glucuronidase N-terminal domain-containing protein</fullName>
    </recommendedName>
</protein>
<dbReference type="KEGG" id="lcre:Pla8534_01220"/>
<dbReference type="EMBL" id="CP036433">
    <property type="protein sequence ID" value="QDU92376.1"/>
    <property type="molecule type" value="Genomic_DNA"/>
</dbReference>
<name>A0A518DKK9_9BACT</name>
<sequence length="393" mass="43801" precursor="true">MKPTLTLLLALLLAPLSALHGAEFHLVENGRARAEIVISQKRPRMVTLAALELRLFIEKISGARLPIVTAPTAGAGVKIYIGQSAATDRLGVKNEGLRDGAYRIVSGSDWLVLIGKDVDFDISKMPWPSKRSDTPRAMAEWEKITQGKTDAAWGFPFASGFKGYWNPGDFDAVMTAQYGDDAVTLWKDSEGEQRGWWNQDESGSLNAVYGLLRRLGVRWFMAGELGEVVPKTATVSVSAINETVQPDFRLRDWLWNNYASFDFDDVIWARRLGMNSGQEQLGPLRGPHGMVNVYNHEAMQKAHPEYFALLGGKRDTDKRASGKDGAPCFTSEGLTNEAIRYIRFLYDTFDLPSVDMWPVDGLRVAVQSVRMDERPARLIAGRVGSLVRRPRLR</sequence>
<keyword evidence="1" id="KW-0732">Signal</keyword>
<dbReference type="Pfam" id="PF16126">
    <property type="entry name" value="DUF4838"/>
    <property type="match status" value="1"/>
</dbReference>
<evidence type="ECO:0000313" key="3">
    <source>
        <dbReference type="Proteomes" id="UP000317648"/>
    </source>
</evidence>
<dbReference type="Proteomes" id="UP000317648">
    <property type="component" value="Chromosome"/>
</dbReference>
<dbReference type="InterPro" id="IPR032287">
    <property type="entry name" value="DUF4838"/>
</dbReference>
<evidence type="ECO:0000256" key="1">
    <source>
        <dbReference type="SAM" id="SignalP"/>
    </source>
</evidence>
<organism evidence="2 3">
    <name type="scientific">Lignipirellula cremea</name>
    <dbReference type="NCBI Taxonomy" id="2528010"/>
    <lineage>
        <taxon>Bacteria</taxon>
        <taxon>Pseudomonadati</taxon>
        <taxon>Planctomycetota</taxon>
        <taxon>Planctomycetia</taxon>
        <taxon>Pirellulales</taxon>
        <taxon>Pirellulaceae</taxon>
        <taxon>Lignipirellula</taxon>
    </lineage>
</organism>
<keyword evidence="3" id="KW-1185">Reference proteome</keyword>
<gene>
    <name evidence="2" type="ORF">Pla8534_01220</name>
</gene>
<dbReference type="OrthoDB" id="5136785at2"/>
<evidence type="ECO:0000313" key="2">
    <source>
        <dbReference type="EMBL" id="QDU92376.1"/>
    </source>
</evidence>
<accession>A0A518DKK9</accession>
<dbReference type="RefSeq" id="WP_145048271.1">
    <property type="nucleotide sequence ID" value="NZ_CP036433.1"/>
</dbReference>
<proteinExistence type="predicted"/>
<dbReference type="AlphaFoldDB" id="A0A518DKK9"/>
<feature type="chain" id="PRO_5022083050" description="Alpha glucuronidase N-terminal domain-containing protein" evidence="1">
    <location>
        <begin position="21"/>
        <end position="393"/>
    </location>
</feature>
<evidence type="ECO:0008006" key="4">
    <source>
        <dbReference type="Google" id="ProtNLM"/>
    </source>
</evidence>
<feature type="signal peptide" evidence="1">
    <location>
        <begin position="1"/>
        <end position="20"/>
    </location>
</feature>